<dbReference type="EMBL" id="CM029043">
    <property type="protein sequence ID" value="KAG2614449.1"/>
    <property type="molecule type" value="Genomic_DNA"/>
</dbReference>
<protein>
    <submittedName>
        <fullName evidence="2">Uncharacterized protein</fullName>
    </submittedName>
</protein>
<gene>
    <name evidence="2" type="ORF">PVAP13_4KG364701</name>
</gene>
<evidence type="ECO:0000313" key="3">
    <source>
        <dbReference type="Proteomes" id="UP000823388"/>
    </source>
</evidence>
<organism evidence="2 3">
    <name type="scientific">Panicum virgatum</name>
    <name type="common">Blackwell switchgrass</name>
    <dbReference type="NCBI Taxonomy" id="38727"/>
    <lineage>
        <taxon>Eukaryota</taxon>
        <taxon>Viridiplantae</taxon>
        <taxon>Streptophyta</taxon>
        <taxon>Embryophyta</taxon>
        <taxon>Tracheophyta</taxon>
        <taxon>Spermatophyta</taxon>
        <taxon>Magnoliopsida</taxon>
        <taxon>Liliopsida</taxon>
        <taxon>Poales</taxon>
        <taxon>Poaceae</taxon>
        <taxon>PACMAD clade</taxon>
        <taxon>Panicoideae</taxon>
        <taxon>Panicodae</taxon>
        <taxon>Paniceae</taxon>
        <taxon>Panicinae</taxon>
        <taxon>Panicum</taxon>
        <taxon>Panicum sect. Hiantes</taxon>
    </lineage>
</organism>
<keyword evidence="3" id="KW-1185">Reference proteome</keyword>
<comment type="caution">
    <text evidence="2">The sequence shown here is derived from an EMBL/GenBank/DDBJ whole genome shotgun (WGS) entry which is preliminary data.</text>
</comment>
<reference evidence="2 3" key="1">
    <citation type="submission" date="2020-05" db="EMBL/GenBank/DDBJ databases">
        <title>WGS assembly of Panicum virgatum.</title>
        <authorList>
            <person name="Lovell J.T."/>
            <person name="Jenkins J."/>
            <person name="Shu S."/>
            <person name="Juenger T.E."/>
            <person name="Schmutz J."/>
        </authorList>
    </citation>
    <scope>NUCLEOTIDE SEQUENCE [LARGE SCALE GENOMIC DNA]</scope>
    <source>
        <strain evidence="3">cv. AP13</strain>
    </source>
</reference>
<dbReference type="OrthoDB" id="691717at2759"/>
<feature type="region of interest" description="Disordered" evidence="1">
    <location>
        <begin position="146"/>
        <end position="211"/>
    </location>
</feature>
<evidence type="ECO:0000313" key="2">
    <source>
        <dbReference type="EMBL" id="KAG2614449.1"/>
    </source>
</evidence>
<dbReference type="Proteomes" id="UP000823388">
    <property type="component" value="Chromosome 4K"/>
</dbReference>
<accession>A0A8T0U2I9</accession>
<name>A0A8T0U2I9_PANVG</name>
<sequence>MRNNKTPAVALVCLQAQHVAGLPAAAEGRQVLLRLLQQQQVAAATCREGVAAFHDRVLLLDCAPVGSMDMGDLAVAVAVTVGDTARAAVVDVNLAEQLRRPSPRVLRFVLGGSAAGAVLCLTLHHRRLMARRRGCTAALLSCLRMSPPPAPEEARGNGMDDDDDESSSGFITIDKGTISRRRPPSDTLVTSDDDEGPSPTSVSVKEEEDSNKVVEDEFLAMLMLEVEGDALELDLDALIEDAGRLPFP</sequence>
<evidence type="ECO:0000256" key="1">
    <source>
        <dbReference type="SAM" id="MobiDB-lite"/>
    </source>
</evidence>
<proteinExistence type="predicted"/>
<dbReference type="AlphaFoldDB" id="A0A8T0U2I9"/>